<dbReference type="RefSeq" id="WP_202749588.1">
    <property type="nucleotide sequence ID" value="NZ_JAESWC010000008.1"/>
</dbReference>
<gene>
    <name evidence="1" type="ORF">JK636_13855</name>
</gene>
<proteinExistence type="predicted"/>
<dbReference type="NCBIfam" id="NF005255">
    <property type="entry name" value="PRK06762.2-2"/>
    <property type="match status" value="1"/>
</dbReference>
<reference evidence="1 2" key="1">
    <citation type="submission" date="2021-01" db="EMBL/GenBank/DDBJ databases">
        <title>Genome public.</title>
        <authorList>
            <person name="Liu C."/>
            <person name="Sun Q."/>
        </authorList>
    </citation>
    <scope>NUCLEOTIDE SEQUENCE [LARGE SCALE GENOMIC DNA]</scope>
    <source>
        <strain evidence="1 2">YIM B02515</strain>
    </source>
</reference>
<dbReference type="EMBL" id="JAESWC010000008">
    <property type="protein sequence ID" value="MBL4936841.1"/>
    <property type="molecule type" value="Genomic_DNA"/>
</dbReference>
<dbReference type="GO" id="GO:0016301">
    <property type="term" value="F:kinase activity"/>
    <property type="evidence" value="ECO:0007669"/>
    <property type="project" value="UniProtKB-KW"/>
</dbReference>
<keyword evidence="1" id="KW-0808">Transferase</keyword>
<organism evidence="1 2">
    <name type="scientific">Clostridium rhizosphaerae</name>
    <dbReference type="NCBI Taxonomy" id="2803861"/>
    <lineage>
        <taxon>Bacteria</taxon>
        <taxon>Bacillati</taxon>
        <taxon>Bacillota</taxon>
        <taxon>Clostridia</taxon>
        <taxon>Eubacteriales</taxon>
        <taxon>Clostridiaceae</taxon>
        <taxon>Clostridium</taxon>
    </lineage>
</organism>
<evidence type="ECO:0000313" key="1">
    <source>
        <dbReference type="EMBL" id="MBL4936841.1"/>
    </source>
</evidence>
<dbReference type="Gene3D" id="3.40.50.300">
    <property type="entry name" value="P-loop containing nucleotide triphosphate hydrolases"/>
    <property type="match status" value="1"/>
</dbReference>
<dbReference type="NCBIfam" id="NF005253">
    <property type="entry name" value="PRK06762.1-4"/>
    <property type="match status" value="1"/>
</dbReference>
<keyword evidence="1" id="KW-0418">Kinase</keyword>
<comment type="caution">
    <text evidence="1">The sequence shown here is derived from an EMBL/GenBank/DDBJ whole genome shotgun (WGS) entry which is preliminary data.</text>
</comment>
<dbReference type="SUPFAM" id="SSF52540">
    <property type="entry name" value="P-loop containing nucleoside triphosphate hydrolases"/>
    <property type="match status" value="1"/>
</dbReference>
<name>A0ABS1TBV2_9CLOT</name>
<evidence type="ECO:0000313" key="2">
    <source>
        <dbReference type="Proteomes" id="UP000632377"/>
    </source>
</evidence>
<dbReference type="InterPro" id="IPR027417">
    <property type="entry name" value="P-loop_NTPase"/>
</dbReference>
<accession>A0ABS1TBV2</accession>
<keyword evidence="2" id="KW-1185">Reference proteome</keyword>
<dbReference type="Proteomes" id="UP000632377">
    <property type="component" value="Unassembled WGS sequence"/>
</dbReference>
<sequence>MNKAAQIIILRGNSGSGKTTTGKALQRKFGQGTMLISQDVVRREMLFVKDGPDTKACQLLLDLALYGKNNCDIVILEGILNSKWYKSLFGNLLVEFKDQIFAYYFDIPFEETLNRHQQKSNAHEFGEKEMRKWWNEKDLLGIIPEILLHKELSLNEIVDIIYKDVIK</sequence>
<dbReference type="Pfam" id="PF13671">
    <property type="entry name" value="AAA_33"/>
    <property type="match status" value="1"/>
</dbReference>
<protein>
    <submittedName>
        <fullName evidence="1">Kinase</fullName>
    </submittedName>
</protein>